<gene>
    <name evidence="1" type="ORF">EST35_0020</name>
</gene>
<organism evidence="1 2">
    <name type="scientific">Pseudomonas phage vB_PaeM_PA5oct</name>
    <dbReference type="NCBI Taxonomy" id="2163605"/>
    <lineage>
        <taxon>Viruses</taxon>
        <taxon>Duplodnaviria</taxon>
        <taxon>Heunggongvirae</taxon>
        <taxon>Uroviricota</taxon>
        <taxon>Caudoviricetes</taxon>
        <taxon>Arenbergviridae</taxon>
        <taxon>Wroclawvirus</taxon>
        <taxon>Wroclawvirus PA5oct</taxon>
    </lineage>
</organism>
<keyword evidence="2" id="KW-1185">Reference proteome</keyword>
<protein>
    <submittedName>
        <fullName evidence="1">Uncharacterized protein</fullName>
    </submittedName>
</protein>
<dbReference type="EMBL" id="MK797984">
    <property type="protein sequence ID" value="QCG75904.1"/>
    <property type="molecule type" value="Genomic_DNA"/>
</dbReference>
<proteinExistence type="predicted"/>
<sequence>MNGIKDIIEFSSNTYEICANTARLRDIVYYSILMKTKDGLAFYMVDSFSYIT</sequence>
<dbReference type="Proteomes" id="UP000316733">
    <property type="component" value="Segment"/>
</dbReference>
<accession>A0A4Y5JTB0</accession>
<evidence type="ECO:0000313" key="2">
    <source>
        <dbReference type="Proteomes" id="UP000316733"/>
    </source>
</evidence>
<evidence type="ECO:0000313" key="1">
    <source>
        <dbReference type="EMBL" id="QCG75904.1"/>
    </source>
</evidence>
<reference evidence="2" key="1">
    <citation type="journal article" date="2020" name="bioRxiv">
        <title>Integrative omics analysis of Pseudomonas aeruginosa virus PA5oct highlights the molecular complexity of jumbo phages.</title>
        <authorList>
            <person name="Lood C."/>
            <person name="Danis-Wlodarczyk K."/>
            <person name="Blasdel B.G."/>
            <person name="Jang H.B."/>
            <person name="Vandenheuvel D."/>
            <person name="Briers Y."/>
            <person name="Noben J.-P."/>
            <person name="van Noort V."/>
            <person name="Drulis-Kawa Z."/>
            <person name="Lavigne R."/>
        </authorList>
    </citation>
    <scope>NUCLEOTIDE SEQUENCE [LARGE SCALE GENOMIC DNA]</scope>
</reference>
<name>A0A4Y5JTB0_9CAUD</name>